<evidence type="ECO:0000313" key="2">
    <source>
        <dbReference type="EMBL" id="ADZ69938.1"/>
    </source>
</evidence>
<dbReference type="eggNOG" id="ENOG5032YK1">
    <property type="taxonomic scope" value="Bacteria"/>
</dbReference>
<sequence>MTELVQAGAAWLAATDAAVWLRSARWGYALVSAAHVLGIALLIGAIVPMDLRLVGLWRGVSVQALARVLVPVAACGLVLASGAGVLLFSVRAPDYLSLAPFQAKMALVGLGTVSALALHLRHGLWLGSAQTRHTRLAGLLSLLVWPTALVAGRLIAFADG</sequence>
<keyword evidence="1" id="KW-0472">Membrane</keyword>
<evidence type="ECO:0000256" key="1">
    <source>
        <dbReference type="SAM" id="Phobius"/>
    </source>
</evidence>
<dbReference type="AlphaFoldDB" id="F2J412"/>
<dbReference type="Proteomes" id="UP000008130">
    <property type="component" value="Chromosome"/>
</dbReference>
<feature type="transmembrane region" description="Helical" evidence="1">
    <location>
        <begin position="68"/>
        <end position="89"/>
    </location>
</feature>
<reference evidence="2 3" key="1">
    <citation type="journal article" date="2011" name="J. Bacteriol.">
        <title>Complete genome sequence of Polymorphum gilvum SL003B-26A1T, a crude oil-degrading bacterium from oil-polluted saline soil.</title>
        <authorList>
            <person name="Li S.G."/>
            <person name="Tang Y.Q."/>
            <person name="Nie Y."/>
            <person name="Cai M."/>
            <person name="Wu X.L."/>
        </authorList>
    </citation>
    <scope>NUCLEOTIDE SEQUENCE [LARGE SCALE GENOMIC DNA]</scope>
    <source>
        <strain evidence="3">LMG 25793 / CGMCC 1.9160 / SL003B-26A1</strain>
    </source>
</reference>
<dbReference type="STRING" id="991905.SL003B_1510"/>
<proteinExistence type="predicted"/>
<keyword evidence="1 2" id="KW-0812">Transmembrane</keyword>
<accession>F2J412</accession>
<feature type="transmembrane region" description="Helical" evidence="1">
    <location>
        <begin position="27"/>
        <end position="47"/>
    </location>
</feature>
<protein>
    <submittedName>
        <fullName evidence="2">Conserved hypothetical transmembrane protein</fullName>
    </submittedName>
</protein>
<dbReference type="EMBL" id="CP002568">
    <property type="protein sequence ID" value="ADZ69938.1"/>
    <property type="molecule type" value="Genomic_DNA"/>
</dbReference>
<feature type="transmembrane region" description="Helical" evidence="1">
    <location>
        <begin position="101"/>
        <end position="124"/>
    </location>
</feature>
<gene>
    <name evidence="2" type="ordered locus">SL003B_1510</name>
</gene>
<keyword evidence="1" id="KW-1133">Transmembrane helix</keyword>
<feature type="transmembrane region" description="Helical" evidence="1">
    <location>
        <begin position="136"/>
        <end position="158"/>
    </location>
</feature>
<dbReference type="RefSeq" id="WP_013652255.1">
    <property type="nucleotide sequence ID" value="NC_015259.1"/>
</dbReference>
<organism evidence="2 3">
    <name type="scientific">Polymorphum gilvum (strain LMG 25793 / CGMCC 1.9160 / SL003B-26A1)</name>
    <dbReference type="NCBI Taxonomy" id="991905"/>
    <lineage>
        <taxon>Bacteria</taxon>
        <taxon>Pseudomonadati</taxon>
        <taxon>Pseudomonadota</taxon>
        <taxon>Alphaproteobacteria</taxon>
        <taxon>Rhodobacterales</taxon>
        <taxon>Paracoccaceae</taxon>
        <taxon>Polymorphum</taxon>
    </lineage>
</organism>
<dbReference type="HOGENOM" id="CLU_116250_1_0_5"/>
<dbReference type="KEGG" id="pgv:SL003B_1510"/>
<name>F2J412_POLGS</name>
<keyword evidence="3" id="KW-1185">Reference proteome</keyword>
<evidence type="ECO:0000313" key="3">
    <source>
        <dbReference type="Proteomes" id="UP000008130"/>
    </source>
</evidence>